<evidence type="ECO:0000256" key="1">
    <source>
        <dbReference type="ARBA" id="ARBA00001968"/>
    </source>
</evidence>
<keyword evidence="2 7" id="KW-0436">Ligase</keyword>
<dbReference type="PROSITE" id="PS50160">
    <property type="entry name" value="DNA_LIGASE_A3"/>
    <property type="match status" value="1"/>
</dbReference>
<dbReference type="AlphaFoldDB" id="A0A2R5GGV1"/>
<dbReference type="InterPro" id="IPR012340">
    <property type="entry name" value="NA-bd_OB-fold"/>
</dbReference>
<dbReference type="InterPro" id="IPR012310">
    <property type="entry name" value="DNA_ligase_ATP-dep_cent"/>
</dbReference>
<dbReference type="Pfam" id="PF01068">
    <property type="entry name" value="DNA_ligase_A_M"/>
    <property type="match status" value="1"/>
</dbReference>
<dbReference type="GO" id="GO:0006260">
    <property type="term" value="P:DNA replication"/>
    <property type="evidence" value="ECO:0007669"/>
    <property type="project" value="UniProtKB-KW"/>
</dbReference>
<dbReference type="PANTHER" id="PTHR47810:SF1">
    <property type="entry name" value="DNA LIGASE B"/>
    <property type="match status" value="1"/>
</dbReference>
<keyword evidence="4" id="KW-0227">DNA damage</keyword>
<dbReference type="EMBL" id="BEYU01000071">
    <property type="protein sequence ID" value="GBG30136.1"/>
    <property type="molecule type" value="Genomic_DNA"/>
</dbReference>
<comment type="caution">
    <text evidence="7">The sequence shown here is derived from an EMBL/GenBank/DDBJ whole genome shotgun (WGS) entry which is preliminary data.</text>
</comment>
<dbReference type="InterPro" id="IPR050326">
    <property type="entry name" value="NAD_dep_DNA_ligaseB"/>
</dbReference>
<dbReference type="InParanoid" id="A0A2R5GGV1"/>
<dbReference type="SUPFAM" id="SSF50249">
    <property type="entry name" value="Nucleic acid-binding proteins"/>
    <property type="match status" value="1"/>
</dbReference>
<dbReference type="Proteomes" id="UP000241890">
    <property type="component" value="Unassembled WGS sequence"/>
</dbReference>
<dbReference type="Gene3D" id="3.30.1490.70">
    <property type="match status" value="1"/>
</dbReference>
<evidence type="ECO:0000256" key="2">
    <source>
        <dbReference type="ARBA" id="ARBA00022598"/>
    </source>
</evidence>
<dbReference type="GO" id="GO:0006281">
    <property type="term" value="P:DNA repair"/>
    <property type="evidence" value="ECO:0007669"/>
    <property type="project" value="UniProtKB-KW"/>
</dbReference>
<name>A0A2R5GGV1_9STRA</name>
<organism evidence="7 8">
    <name type="scientific">Hondaea fermentalgiana</name>
    <dbReference type="NCBI Taxonomy" id="2315210"/>
    <lineage>
        <taxon>Eukaryota</taxon>
        <taxon>Sar</taxon>
        <taxon>Stramenopiles</taxon>
        <taxon>Bigyra</taxon>
        <taxon>Labyrinthulomycetes</taxon>
        <taxon>Thraustochytrida</taxon>
        <taxon>Thraustochytriidae</taxon>
        <taxon>Hondaea</taxon>
    </lineage>
</organism>
<evidence type="ECO:0000256" key="3">
    <source>
        <dbReference type="ARBA" id="ARBA00022705"/>
    </source>
</evidence>
<reference evidence="7 8" key="1">
    <citation type="submission" date="2017-12" db="EMBL/GenBank/DDBJ databases">
        <title>Sequencing, de novo assembly and annotation of complete genome of a new Thraustochytrid species, strain FCC1311.</title>
        <authorList>
            <person name="Sedici K."/>
            <person name="Godart F."/>
            <person name="Aiese Cigliano R."/>
            <person name="Sanseverino W."/>
            <person name="Barakat M."/>
            <person name="Ortet P."/>
            <person name="Marechal E."/>
            <person name="Cagnac O."/>
            <person name="Amato A."/>
        </authorList>
    </citation>
    <scope>NUCLEOTIDE SEQUENCE [LARGE SCALE GENOMIC DNA]</scope>
</reference>
<dbReference type="GO" id="GO:0003910">
    <property type="term" value="F:DNA ligase (ATP) activity"/>
    <property type="evidence" value="ECO:0007669"/>
    <property type="project" value="InterPro"/>
</dbReference>
<dbReference type="SUPFAM" id="SSF56091">
    <property type="entry name" value="DNA ligase/mRNA capping enzyme, catalytic domain"/>
    <property type="match status" value="1"/>
</dbReference>
<sequence length="363" mass="40177">MIQAMTPQETIEVVNLCSQTSELDVEEDVVVVIETENEPRLDAKLRGKRTIARDVAPAAKRAKSESCAAPKTVQDAEAPYAPSLVRWRRENAPCLLANTYSEEKDDPTGWWLSEKLDGLRACWNGSELLSRNGKVFPAPKSFLETLPSDLALDGELFLGRGKFRETTSAVKKTGQETWHASLRYNVFDSPTLHPLGFEDRHRKLLERFGPDKKHPRITIVPQTRCTGRAHLEKTLDEITKSGGEGVMLRAPQSVYEPRRSNTLLKAKRFFDAEGEVIAHEKGKGRNAGRLGALVVRMACGQTFKVGSGFTDADRNKPPAIGTIVTYRFQELSTKSGKPRFPTFVSICVDKDVASDAVVPAAAK</sequence>
<evidence type="ECO:0000259" key="6">
    <source>
        <dbReference type="PROSITE" id="PS50160"/>
    </source>
</evidence>
<dbReference type="InterPro" id="IPR029319">
    <property type="entry name" value="DNA_ligase_OB"/>
</dbReference>
<feature type="domain" description="ATP-dependent DNA ligase family profile" evidence="6">
    <location>
        <begin position="200"/>
        <end position="295"/>
    </location>
</feature>
<dbReference type="GO" id="GO:0006310">
    <property type="term" value="P:DNA recombination"/>
    <property type="evidence" value="ECO:0007669"/>
    <property type="project" value="InterPro"/>
</dbReference>
<dbReference type="Gene3D" id="3.30.470.30">
    <property type="entry name" value="DNA ligase/mRNA capping enzyme"/>
    <property type="match status" value="1"/>
</dbReference>
<dbReference type="OrthoDB" id="411785at2759"/>
<dbReference type="GO" id="GO:0005524">
    <property type="term" value="F:ATP binding"/>
    <property type="evidence" value="ECO:0007669"/>
    <property type="project" value="InterPro"/>
</dbReference>
<keyword evidence="3" id="KW-0235">DNA replication</keyword>
<proteinExistence type="predicted"/>
<evidence type="ECO:0000256" key="4">
    <source>
        <dbReference type="ARBA" id="ARBA00022763"/>
    </source>
</evidence>
<evidence type="ECO:0000313" key="8">
    <source>
        <dbReference type="Proteomes" id="UP000241890"/>
    </source>
</evidence>
<dbReference type="NCBIfam" id="NF006592">
    <property type="entry name" value="PRK09125.1"/>
    <property type="match status" value="1"/>
</dbReference>
<evidence type="ECO:0000313" key="7">
    <source>
        <dbReference type="EMBL" id="GBG30136.1"/>
    </source>
</evidence>
<dbReference type="Pfam" id="PF14743">
    <property type="entry name" value="DNA_ligase_OB_2"/>
    <property type="match status" value="1"/>
</dbReference>
<dbReference type="Gene3D" id="2.40.50.140">
    <property type="entry name" value="Nucleic acid-binding proteins"/>
    <property type="match status" value="1"/>
</dbReference>
<comment type="cofactor">
    <cofactor evidence="1">
        <name>a divalent metal cation</name>
        <dbReference type="ChEBI" id="CHEBI:60240"/>
    </cofactor>
</comment>
<dbReference type="PANTHER" id="PTHR47810">
    <property type="entry name" value="DNA LIGASE"/>
    <property type="match status" value="1"/>
</dbReference>
<protein>
    <submittedName>
        <fullName evidence="7">DNA ligase 4</fullName>
    </submittedName>
</protein>
<evidence type="ECO:0000256" key="5">
    <source>
        <dbReference type="ARBA" id="ARBA00023204"/>
    </source>
</evidence>
<gene>
    <name evidence="7" type="ORF">FCC1311_063562</name>
</gene>
<keyword evidence="5" id="KW-0234">DNA repair</keyword>
<accession>A0A2R5GGV1</accession>
<dbReference type="CDD" id="cd08041">
    <property type="entry name" value="OBF_kDNA_ligase_like"/>
    <property type="match status" value="1"/>
</dbReference>
<dbReference type="CDD" id="cd07896">
    <property type="entry name" value="Adenylation_kDNA_ligase_like"/>
    <property type="match status" value="1"/>
</dbReference>
<keyword evidence="8" id="KW-1185">Reference proteome</keyword>